<dbReference type="PANTHER" id="PTHR12849:SF0">
    <property type="entry name" value="LARIAT DEBRANCHING ENZYME"/>
    <property type="match status" value="1"/>
</dbReference>
<keyword evidence="10" id="KW-0408">Iron</keyword>
<keyword evidence="9" id="KW-0862">Zinc</keyword>
<keyword evidence="11" id="KW-0464">Manganese</keyword>
<comment type="cofactor">
    <cofactor evidence="2">
        <name>Zn(2+)</name>
        <dbReference type="ChEBI" id="CHEBI:29105"/>
    </cofactor>
</comment>
<comment type="cofactor">
    <cofactor evidence="1">
        <name>Mn(2+)</name>
        <dbReference type="ChEBI" id="CHEBI:29035"/>
    </cofactor>
</comment>
<dbReference type="GO" id="GO:0046872">
    <property type="term" value="F:metal ion binding"/>
    <property type="evidence" value="ECO:0007669"/>
    <property type="project" value="UniProtKB-KW"/>
</dbReference>
<evidence type="ECO:0000256" key="1">
    <source>
        <dbReference type="ARBA" id="ARBA00001936"/>
    </source>
</evidence>
<evidence type="ECO:0000256" key="2">
    <source>
        <dbReference type="ARBA" id="ARBA00001947"/>
    </source>
</evidence>
<keyword evidence="17" id="KW-1185">Reference proteome</keyword>
<gene>
    <name evidence="16" type="ORF">GAYE_SCF07G2942</name>
</gene>
<evidence type="ECO:0000256" key="3">
    <source>
        <dbReference type="ARBA" id="ARBA00001954"/>
    </source>
</evidence>
<evidence type="ECO:0000256" key="4">
    <source>
        <dbReference type="ARBA" id="ARBA00004123"/>
    </source>
</evidence>
<dbReference type="CDD" id="cd00844">
    <property type="entry name" value="MPP_Dbr1_N"/>
    <property type="match status" value="1"/>
</dbReference>
<evidence type="ECO:0000313" key="17">
    <source>
        <dbReference type="Proteomes" id="UP001300502"/>
    </source>
</evidence>
<dbReference type="AlphaFoldDB" id="A0AAV9ICK0"/>
<evidence type="ECO:0000256" key="11">
    <source>
        <dbReference type="ARBA" id="ARBA00023211"/>
    </source>
</evidence>
<evidence type="ECO:0000256" key="10">
    <source>
        <dbReference type="ARBA" id="ARBA00023004"/>
    </source>
</evidence>
<feature type="region of interest" description="Disordered" evidence="13">
    <location>
        <begin position="388"/>
        <end position="409"/>
    </location>
</feature>
<dbReference type="FunFam" id="3.60.21.10:FF:000035">
    <property type="entry name" value="Lariat debranching enzyme"/>
    <property type="match status" value="1"/>
</dbReference>
<evidence type="ECO:0008006" key="18">
    <source>
        <dbReference type="Google" id="ProtNLM"/>
    </source>
</evidence>
<dbReference type="Proteomes" id="UP001300502">
    <property type="component" value="Unassembled WGS sequence"/>
</dbReference>
<dbReference type="GO" id="GO:0000398">
    <property type="term" value="P:mRNA splicing, via spliceosome"/>
    <property type="evidence" value="ECO:0007669"/>
    <property type="project" value="TreeGrafter"/>
</dbReference>
<dbReference type="GO" id="GO:0008419">
    <property type="term" value="F:RNA lariat debranching enzyme activity"/>
    <property type="evidence" value="ECO:0007669"/>
    <property type="project" value="TreeGrafter"/>
</dbReference>
<dbReference type="PANTHER" id="PTHR12849">
    <property type="entry name" value="RNA LARIAT DEBRANCHING ENZYME"/>
    <property type="match status" value="1"/>
</dbReference>
<accession>A0AAV9ICK0</accession>
<name>A0AAV9ICK0_9RHOD</name>
<comment type="similarity">
    <text evidence="5">Belongs to the lariat debranching enzyme family.</text>
</comment>
<protein>
    <recommendedName>
        <fullName evidence="18">Lariat debranching enzyme</fullName>
    </recommendedName>
</protein>
<evidence type="ECO:0000256" key="7">
    <source>
        <dbReference type="ARBA" id="ARBA00022723"/>
    </source>
</evidence>
<feature type="domain" description="Calcineurin-like phosphoesterase" evidence="14">
    <location>
        <begin position="1"/>
        <end position="230"/>
    </location>
</feature>
<evidence type="ECO:0000256" key="9">
    <source>
        <dbReference type="ARBA" id="ARBA00022833"/>
    </source>
</evidence>
<evidence type="ECO:0000313" key="16">
    <source>
        <dbReference type="EMBL" id="KAK4525038.1"/>
    </source>
</evidence>
<dbReference type="InterPro" id="IPR041816">
    <property type="entry name" value="Dbr1_N"/>
</dbReference>
<organism evidence="16 17">
    <name type="scientific">Galdieria yellowstonensis</name>
    <dbReference type="NCBI Taxonomy" id="3028027"/>
    <lineage>
        <taxon>Eukaryota</taxon>
        <taxon>Rhodophyta</taxon>
        <taxon>Bangiophyceae</taxon>
        <taxon>Galdieriales</taxon>
        <taxon>Galdieriaceae</taxon>
        <taxon>Galdieria</taxon>
    </lineage>
</organism>
<dbReference type="Pfam" id="PF05011">
    <property type="entry name" value="DBR1"/>
    <property type="match status" value="1"/>
</dbReference>
<dbReference type="InterPro" id="IPR004843">
    <property type="entry name" value="Calcineurin-like_PHP"/>
</dbReference>
<keyword evidence="6" id="KW-0507">mRNA processing</keyword>
<dbReference type="EMBL" id="JANCYU010000027">
    <property type="protein sequence ID" value="KAK4525038.1"/>
    <property type="molecule type" value="Genomic_DNA"/>
</dbReference>
<evidence type="ECO:0000256" key="12">
    <source>
        <dbReference type="ARBA" id="ARBA00023242"/>
    </source>
</evidence>
<evidence type="ECO:0000256" key="5">
    <source>
        <dbReference type="ARBA" id="ARBA00006045"/>
    </source>
</evidence>
<proteinExistence type="inferred from homology"/>
<keyword evidence="8" id="KW-0378">Hydrolase</keyword>
<feature type="domain" description="Lariat debranching enzyme C-terminal" evidence="15">
    <location>
        <begin position="243"/>
        <end position="369"/>
    </location>
</feature>
<evidence type="ECO:0000259" key="15">
    <source>
        <dbReference type="Pfam" id="PF05011"/>
    </source>
</evidence>
<evidence type="ECO:0000256" key="6">
    <source>
        <dbReference type="ARBA" id="ARBA00022664"/>
    </source>
</evidence>
<comment type="subcellular location">
    <subcellularLocation>
        <location evidence="4">Nucleus</location>
    </subcellularLocation>
</comment>
<keyword evidence="7" id="KW-0479">Metal-binding</keyword>
<dbReference type="InterPro" id="IPR007708">
    <property type="entry name" value="DBR1_C"/>
</dbReference>
<keyword evidence="12" id="KW-0539">Nucleus</keyword>
<evidence type="ECO:0000256" key="13">
    <source>
        <dbReference type="SAM" id="MobiDB-lite"/>
    </source>
</evidence>
<dbReference type="GO" id="GO:0005634">
    <property type="term" value="C:nucleus"/>
    <property type="evidence" value="ECO:0007669"/>
    <property type="project" value="UniProtKB-SubCell"/>
</dbReference>
<comment type="caution">
    <text evidence="16">The sequence shown here is derived from an EMBL/GenBank/DDBJ whole genome shotgun (WGS) entry which is preliminary data.</text>
</comment>
<evidence type="ECO:0000256" key="8">
    <source>
        <dbReference type="ARBA" id="ARBA00022801"/>
    </source>
</evidence>
<dbReference type="SUPFAM" id="SSF56300">
    <property type="entry name" value="Metallo-dependent phosphatases"/>
    <property type="match status" value="1"/>
</dbReference>
<dbReference type="InterPro" id="IPR029052">
    <property type="entry name" value="Metallo-depent_PP-like"/>
</dbReference>
<evidence type="ECO:0000259" key="14">
    <source>
        <dbReference type="Pfam" id="PF00149"/>
    </source>
</evidence>
<reference evidence="16 17" key="1">
    <citation type="submission" date="2022-07" db="EMBL/GenBank/DDBJ databases">
        <title>Genome-wide signatures of adaptation to extreme environments.</title>
        <authorList>
            <person name="Cho C.H."/>
            <person name="Yoon H.S."/>
        </authorList>
    </citation>
    <scope>NUCLEOTIDE SEQUENCE [LARGE SCALE GENOMIC DNA]</scope>
    <source>
        <strain evidence="16 17">108.79 E11</strain>
    </source>
</reference>
<sequence length="409" mass="47690">MHVLVAGCIHGKLSLLYETVEYYERNNSVSVDLVLCCGDFQAVRNWQDLSCVCCPPKYRELNDFYRYYRGDCIAPKLTVFVGGNHEASNYLQELPLGGWVAPNIYYMGVAGVIKVGNLRIGGIGGIFKEQDFHKEHFEKPPYTDSLLHSIYHVREVDIYRLSLLHQKLDIFLSHDWPEGIVEYGNKELLLKRKPFFRKDLEQGRLGNLVTKQLLFLLQPKYWFSAHMHCYFEATVKMDDERSVCDFYALDKCLPHRPFYKVIEFPEVVADDELEIRMDGEWMQILIETAFLRQSPWNLMQPESWYKLKDMQKNRKSDEYPDLKLNAFFPTGKALSVEEEKMNRQRRNVEPPTCLFLNPQTQYISDQLDVAITAPIFCNCASRVVDSSSKNSVELRRDPNEIQLSEDDAF</sequence>
<dbReference type="Pfam" id="PF00149">
    <property type="entry name" value="Metallophos"/>
    <property type="match status" value="1"/>
</dbReference>
<comment type="cofactor">
    <cofactor evidence="3">
        <name>Fe(2+)</name>
        <dbReference type="ChEBI" id="CHEBI:29033"/>
    </cofactor>
</comment>